<dbReference type="RefSeq" id="WP_343792299.1">
    <property type="nucleotide sequence ID" value="NZ_BAAAEU010000024.1"/>
</dbReference>
<reference evidence="1 2" key="1">
    <citation type="journal article" date="2019" name="Int. J. Syst. Evol. Microbiol.">
        <title>The Global Catalogue of Microorganisms (GCM) 10K type strain sequencing project: providing services to taxonomists for standard genome sequencing and annotation.</title>
        <authorList>
            <consortium name="The Broad Institute Genomics Platform"/>
            <consortium name="The Broad Institute Genome Sequencing Center for Infectious Disease"/>
            <person name="Wu L."/>
            <person name="Ma J."/>
        </authorList>
    </citation>
    <scope>NUCLEOTIDE SEQUENCE [LARGE SCALE GENOMIC DNA]</scope>
    <source>
        <strain evidence="1 2">JCM 15421</strain>
    </source>
</reference>
<dbReference type="PANTHER" id="PTHR12993:SF29">
    <property type="entry name" value="BLR3841 PROTEIN"/>
    <property type="match status" value="1"/>
</dbReference>
<evidence type="ECO:0000313" key="1">
    <source>
        <dbReference type="EMBL" id="GAA0719736.1"/>
    </source>
</evidence>
<keyword evidence="2" id="KW-1185">Reference proteome</keyword>
<sequence length="361" mass="39958">MTASLLLSSNDRLLVFAPHPDDETLATGALIQSALAAGAALRVVFATDGDNNPWPQRWLERRWRIGPQQRARWGERRRREATAALAVLGVDMQSARFLGWPDQGLTDDLMRDDRAIVALADEIAAFAPTHVALPALGDRHPDHSALRVMFDLALLRAGRACVRLGYVVHGDKALENARVAAVDAAGQHRKQQAMLAHLSQIALSRRRLLALAARPECFDIIDAKNFDANNTVSVPHAESVKIRIPHRPGWALHRRHELLVVLATKTETLRFRFALPRLPARGAAPATLIDTHGRRLPVEWTDGALILTLPAHAAPLLAVYAKLDRVKPRLNIFDRECWHDTHELLQGSAPFVERRPAAGLT</sequence>
<dbReference type="EMBL" id="BAAAEU010000024">
    <property type="protein sequence ID" value="GAA0719736.1"/>
    <property type="molecule type" value="Genomic_DNA"/>
</dbReference>
<dbReference type="Pfam" id="PF02585">
    <property type="entry name" value="PIG-L"/>
    <property type="match status" value="1"/>
</dbReference>
<dbReference type="SUPFAM" id="SSF102588">
    <property type="entry name" value="LmbE-like"/>
    <property type="match status" value="1"/>
</dbReference>
<protein>
    <recommendedName>
        <fullName evidence="3">PIG-L family deacetylase</fullName>
    </recommendedName>
</protein>
<accession>A0ABN1IRE1</accession>
<organism evidence="1 2">
    <name type="scientific">Dokdonella soli</name>
    <dbReference type="NCBI Taxonomy" id="529810"/>
    <lineage>
        <taxon>Bacteria</taxon>
        <taxon>Pseudomonadati</taxon>
        <taxon>Pseudomonadota</taxon>
        <taxon>Gammaproteobacteria</taxon>
        <taxon>Lysobacterales</taxon>
        <taxon>Rhodanobacteraceae</taxon>
        <taxon>Dokdonella</taxon>
    </lineage>
</organism>
<proteinExistence type="predicted"/>
<evidence type="ECO:0008006" key="3">
    <source>
        <dbReference type="Google" id="ProtNLM"/>
    </source>
</evidence>
<evidence type="ECO:0000313" key="2">
    <source>
        <dbReference type="Proteomes" id="UP001501523"/>
    </source>
</evidence>
<dbReference type="Gene3D" id="3.40.50.10320">
    <property type="entry name" value="LmbE-like"/>
    <property type="match status" value="1"/>
</dbReference>
<name>A0ABN1IRE1_9GAMM</name>
<dbReference type="PANTHER" id="PTHR12993">
    <property type="entry name" value="N-ACETYLGLUCOSAMINYL-PHOSPHATIDYLINOSITOL DE-N-ACETYLASE-RELATED"/>
    <property type="match status" value="1"/>
</dbReference>
<dbReference type="Proteomes" id="UP001501523">
    <property type="component" value="Unassembled WGS sequence"/>
</dbReference>
<dbReference type="InterPro" id="IPR024078">
    <property type="entry name" value="LmbE-like_dom_sf"/>
</dbReference>
<gene>
    <name evidence="1" type="ORF">GCM10009105_28500</name>
</gene>
<comment type="caution">
    <text evidence="1">The sequence shown here is derived from an EMBL/GenBank/DDBJ whole genome shotgun (WGS) entry which is preliminary data.</text>
</comment>
<dbReference type="InterPro" id="IPR003737">
    <property type="entry name" value="GlcNAc_PI_deacetylase-related"/>
</dbReference>